<dbReference type="eggNOG" id="ENOG502RKTV">
    <property type="taxonomic scope" value="Eukaryota"/>
</dbReference>
<evidence type="ECO:0000259" key="2">
    <source>
        <dbReference type="Pfam" id="PF16861"/>
    </source>
</evidence>
<dbReference type="STRING" id="2903.R1CTA9"/>
<dbReference type="EnsemblProtists" id="EOD25887">
    <property type="protein sequence ID" value="EOD25887"/>
    <property type="gene ID" value="EMIHUDRAFT_100792"/>
</dbReference>
<reference evidence="4" key="1">
    <citation type="journal article" date="2013" name="Nature">
        <title>Pan genome of the phytoplankton Emiliania underpins its global distribution.</title>
        <authorList>
            <person name="Read B.A."/>
            <person name="Kegel J."/>
            <person name="Klute M.J."/>
            <person name="Kuo A."/>
            <person name="Lefebvre S.C."/>
            <person name="Maumus F."/>
            <person name="Mayer C."/>
            <person name="Miller J."/>
            <person name="Monier A."/>
            <person name="Salamov A."/>
            <person name="Young J."/>
            <person name="Aguilar M."/>
            <person name="Claverie J.M."/>
            <person name="Frickenhaus S."/>
            <person name="Gonzalez K."/>
            <person name="Herman E.K."/>
            <person name="Lin Y.C."/>
            <person name="Napier J."/>
            <person name="Ogata H."/>
            <person name="Sarno A.F."/>
            <person name="Shmutz J."/>
            <person name="Schroeder D."/>
            <person name="de Vargas C."/>
            <person name="Verret F."/>
            <person name="von Dassow P."/>
            <person name="Valentin K."/>
            <person name="Van de Peer Y."/>
            <person name="Wheeler G."/>
            <person name="Dacks J.B."/>
            <person name="Delwiche C.F."/>
            <person name="Dyhrman S.T."/>
            <person name="Glockner G."/>
            <person name="John U."/>
            <person name="Richards T."/>
            <person name="Worden A.Z."/>
            <person name="Zhang X."/>
            <person name="Grigoriev I.V."/>
            <person name="Allen A.E."/>
            <person name="Bidle K."/>
            <person name="Borodovsky M."/>
            <person name="Bowler C."/>
            <person name="Brownlee C."/>
            <person name="Cock J.M."/>
            <person name="Elias M."/>
            <person name="Gladyshev V.N."/>
            <person name="Groth M."/>
            <person name="Guda C."/>
            <person name="Hadaegh A."/>
            <person name="Iglesias-Rodriguez M.D."/>
            <person name="Jenkins J."/>
            <person name="Jones B.M."/>
            <person name="Lawson T."/>
            <person name="Leese F."/>
            <person name="Lindquist E."/>
            <person name="Lobanov A."/>
            <person name="Lomsadze A."/>
            <person name="Malik S.B."/>
            <person name="Marsh M.E."/>
            <person name="Mackinder L."/>
            <person name="Mock T."/>
            <person name="Mueller-Roeber B."/>
            <person name="Pagarete A."/>
            <person name="Parker M."/>
            <person name="Probert I."/>
            <person name="Quesneville H."/>
            <person name="Raines C."/>
            <person name="Rensing S.A."/>
            <person name="Riano-Pachon D.M."/>
            <person name="Richier S."/>
            <person name="Rokitta S."/>
            <person name="Shiraiwa Y."/>
            <person name="Soanes D.M."/>
            <person name="van der Giezen M."/>
            <person name="Wahlund T.M."/>
            <person name="Williams B."/>
            <person name="Wilson W."/>
            <person name="Wolfe G."/>
            <person name="Wurch L.L."/>
        </authorList>
    </citation>
    <scope>NUCLEOTIDE SEQUENCE</scope>
</reference>
<dbReference type="KEGG" id="ehx:EMIHUDRAFT_100792"/>
<accession>A0A0D3JQV2</accession>
<dbReference type="PANTHER" id="PTHR34847">
    <property type="entry name" value="NODULATION PROTEIN U"/>
    <property type="match status" value="1"/>
</dbReference>
<evidence type="ECO:0000313" key="3">
    <source>
        <dbReference type="EnsemblProtists" id="EOD25887"/>
    </source>
</evidence>
<feature type="region of interest" description="Disordered" evidence="1">
    <location>
        <begin position="197"/>
        <end position="237"/>
    </location>
</feature>
<feature type="domain" description="Carbamoyltransferase C-terminal" evidence="2">
    <location>
        <begin position="79"/>
        <end position="140"/>
    </location>
</feature>
<dbReference type="InterPro" id="IPR051338">
    <property type="entry name" value="NodU/CmcH_Carbamoyltrnsfr"/>
</dbReference>
<protein>
    <recommendedName>
        <fullName evidence="2">Carbamoyltransferase C-terminal domain-containing protein</fullName>
    </recommendedName>
</protein>
<dbReference type="AlphaFoldDB" id="A0A0D3JQV2"/>
<dbReference type="PANTHER" id="PTHR34847:SF1">
    <property type="entry name" value="NODULATION PROTEIN U"/>
    <property type="match status" value="1"/>
</dbReference>
<dbReference type="RefSeq" id="XP_005778316.1">
    <property type="nucleotide sequence ID" value="XM_005778259.1"/>
</dbReference>
<name>A0A0D3JQV2_EMIH1</name>
<reference evidence="3" key="2">
    <citation type="submission" date="2024-10" db="UniProtKB">
        <authorList>
            <consortium name="EnsemblProtists"/>
        </authorList>
    </citation>
    <scope>IDENTIFICATION</scope>
</reference>
<organism evidence="3 4">
    <name type="scientific">Emiliania huxleyi (strain CCMP1516)</name>
    <dbReference type="NCBI Taxonomy" id="280463"/>
    <lineage>
        <taxon>Eukaryota</taxon>
        <taxon>Haptista</taxon>
        <taxon>Haptophyta</taxon>
        <taxon>Prymnesiophyceae</taxon>
        <taxon>Isochrysidales</taxon>
        <taxon>Noelaerhabdaceae</taxon>
        <taxon>Emiliania</taxon>
    </lineage>
</organism>
<dbReference type="PaxDb" id="2903-EOD25887"/>
<evidence type="ECO:0000313" key="4">
    <source>
        <dbReference type="Proteomes" id="UP000013827"/>
    </source>
</evidence>
<proteinExistence type="predicted"/>
<dbReference type="Pfam" id="PF16861">
    <property type="entry name" value="Carbam_trans_C"/>
    <property type="match status" value="1"/>
</dbReference>
<keyword evidence="4" id="KW-1185">Reference proteome</keyword>
<feature type="compositionally biased region" description="Low complexity" evidence="1">
    <location>
        <begin position="197"/>
        <end position="206"/>
    </location>
</feature>
<dbReference type="Gene3D" id="3.90.870.20">
    <property type="entry name" value="Carbamoyltransferase, C-terminal domain"/>
    <property type="match status" value="2"/>
</dbReference>
<evidence type="ECO:0000256" key="1">
    <source>
        <dbReference type="SAM" id="MobiDB-lite"/>
    </source>
</evidence>
<dbReference type="InterPro" id="IPR031730">
    <property type="entry name" value="Carbam_trans_C"/>
</dbReference>
<sequence>MPPLFTSRFPFGLKGPLPKGPSRFVMTATTFRAPFLRPRSTAASGGTAFHQLQEAAPEEYAGFVEAEWLTEAAAIERAAASLAAGEILALWASGGAKYGPRALGRRSIVADPRNAAAVDRLNRLVKKREPFRPFAPSVGGEADPRWRALIAAFFALTGVPLVLNTSFNTRPAEPIVEGPANALAAFLHVASEASGGEAVSGGEAASGAGGSAQGGAARRAARDAAPGRAPGGGEEWADGAAGEWLAADGDAAAAETFTPDAPREAREHRSTAAWVELGDELKLAALELSDGAEVADIAQALDAPPDEVAAALRSLWKRRFVALE</sequence>
<dbReference type="HOGENOM" id="CLU_859016_0_0_1"/>
<feature type="compositionally biased region" description="Low complexity" evidence="1">
    <location>
        <begin position="214"/>
        <end position="228"/>
    </location>
</feature>
<dbReference type="Proteomes" id="UP000013827">
    <property type="component" value="Unassembled WGS sequence"/>
</dbReference>
<dbReference type="InterPro" id="IPR038152">
    <property type="entry name" value="Carbam_trans_C_sf"/>
</dbReference>
<dbReference type="GeneID" id="17271433"/>